<evidence type="ECO:0000313" key="2">
    <source>
        <dbReference type="EMBL" id="JAD99556.1"/>
    </source>
</evidence>
<keyword evidence="1" id="KW-0812">Transmembrane</keyword>
<name>A0A0A9EHL0_ARUDO</name>
<proteinExistence type="predicted"/>
<keyword evidence="1" id="KW-0472">Membrane</keyword>
<reference evidence="2" key="1">
    <citation type="submission" date="2014-09" db="EMBL/GenBank/DDBJ databases">
        <authorList>
            <person name="Magalhaes I.L.F."/>
            <person name="Oliveira U."/>
            <person name="Santos F.R."/>
            <person name="Vidigal T.H.D.A."/>
            <person name="Brescovit A.D."/>
            <person name="Santos A.J."/>
        </authorList>
    </citation>
    <scope>NUCLEOTIDE SEQUENCE</scope>
    <source>
        <tissue evidence="2">Shoot tissue taken approximately 20 cm above the soil surface</tissue>
    </source>
</reference>
<dbReference type="AlphaFoldDB" id="A0A0A9EHL0"/>
<reference evidence="2" key="2">
    <citation type="journal article" date="2015" name="Data Brief">
        <title>Shoot transcriptome of the giant reed, Arundo donax.</title>
        <authorList>
            <person name="Barrero R.A."/>
            <person name="Guerrero F.D."/>
            <person name="Moolhuijzen P."/>
            <person name="Goolsby J.A."/>
            <person name="Tidwell J."/>
            <person name="Bellgard S.E."/>
            <person name="Bellgard M.I."/>
        </authorList>
    </citation>
    <scope>NUCLEOTIDE SEQUENCE</scope>
    <source>
        <tissue evidence="2">Shoot tissue taken approximately 20 cm above the soil surface</tissue>
    </source>
</reference>
<accession>A0A0A9EHL0</accession>
<protein>
    <submittedName>
        <fullName evidence="2">Uncharacterized protein</fullName>
    </submittedName>
</protein>
<evidence type="ECO:0000256" key="1">
    <source>
        <dbReference type="SAM" id="Phobius"/>
    </source>
</evidence>
<feature type="transmembrane region" description="Helical" evidence="1">
    <location>
        <begin position="12"/>
        <end position="30"/>
    </location>
</feature>
<sequence>MLIPRLGVRIRSLLGAAIGIILFIHVRYQITGSPKLFLERSIL</sequence>
<organism evidence="2">
    <name type="scientific">Arundo donax</name>
    <name type="common">Giant reed</name>
    <name type="synonym">Donax arundinaceus</name>
    <dbReference type="NCBI Taxonomy" id="35708"/>
    <lineage>
        <taxon>Eukaryota</taxon>
        <taxon>Viridiplantae</taxon>
        <taxon>Streptophyta</taxon>
        <taxon>Embryophyta</taxon>
        <taxon>Tracheophyta</taxon>
        <taxon>Spermatophyta</taxon>
        <taxon>Magnoliopsida</taxon>
        <taxon>Liliopsida</taxon>
        <taxon>Poales</taxon>
        <taxon>Poaceae</taxon>
        <taxon>PACMAD clade</taxon>
        <taxon>Arundinoideae</taxon>
        <taxon>Arundineae</taxon>
        <taxon>Arundo</taxon>
    </lineage>
</organism>
<dbReference type="EMBL" id="GBRH01198339">
    <property type="protein sequence ID" value="JAD99556.1"/>
    <property type="molecule type" value="Transcribed_RNA"/>
</dbReference>
<keyword evidence="1" id="KW-1133">Transmembrane helix</keyword>